<accession>A0ABD3T0H9</accession>
<evidence type="ECO:0000313" key="2">
    <source>
        <dbReference type="Proteomes" id="UP001634393"/>
    </source>
</evidence>
<protein>
    <submittedName>
        <fullName evidence="1">Uncharacterized protein</fullName>
    </submittedName>
</protein>
<sequence>MHSSASCIEAKFRTATMKPCMYDIQWISPVPHCRSKQACLRFQYVAWISHLIEACAYAIKGLVRNTRDNQQSQGSFMNLCYSNNEVSETQNAPINDVLPTERRKYWLALINRTPRGGVGGFNFSYGCIVFTRFITGCHYYAEFCNSVRILKTTPGGSQLLVYWIFTFSVLPYDPIKKMFA</sequence>
<proteinExistence type="predicted"/>
<evidence type="ECO:0000313" key="1">
    <source>
        <dbReference type="EMBL" id="KAL3830096.1"/>
    </source>
</evidence>
<comment type="caution">
    <text evidence="1">The sequence shown here is derived from an EMBL/GenBank/DDBJ whole genome shotgun (WGS) entry which is preliminary data.</text>
</comment>
<dbReference type="EMBL" id="JBJXBP010000005">
    <property type="protein sequence ID" value="KAL3830096.1"/>
    <property type="molecule type" value="Genomic_DNA"/>
</dbReference>
<organism evidence="1 2">
    <name type="scientific">Penstemon smallii</name>
    <dbReference type="NCBI Taxonomy" id="265156"/>
    <lineage>
        <taxon>Eukaryota</taxon>
        <taxon>Viridiplantae</taxon>
        <taxon>Streptophyta</taxon>
        <taxon>Embryophyta</taxon>
        <taxon>Tracheophyta</taxon>
        <taxon>Spermatophyta</taxon>
        <taxon>Magnoliopsida</taxon>
        <taxon>eudicotyledons</taxon>
        <taxon>Gunneridae</taxon>
        <taxon>Pentapetalae</taxon>
        <taxon>asterids</taxon>
        <taxon>lamiids</taxon>
        <taxon>Lamiales</taxon>
        <taxon>Plantaginaceae</taxon>
        <taxon>Cheloneae</taxon>
        <taxon>Penstemon</taxon>
    </lineage>
</organism>
<dbReference type="Proteomes" id="UP001634393">
    <property type="component" value="Unassembled WGS sequence"/>
</dbReference>
<keyword evidence="2" id="KW-1185">Reference proteome</keyword>
<gene>
    <name evidence="1" type="ORF">ACJIZ3_018898</name>
</gene>
<dbReference type="AlphaFoldDB" id="A0ABD3T0H9"/>
<reference evidence="1 2" key="1">
    <citation type="submission" date="2024-12" db="EMBL/GenBank/DDBJ databases">
        <title>The unique morphological basis and parallel evolutionary history of personate flowers in Penstemon.</title>
        <authorList>
            <person name="Depatie T.H."/>
            <person name="Wessinger C.A."/>
        </authorList>
    </citation>
    <scope>NUCLEOTIDE SEQUENCE [LARGE SCALE GENOMIC DNA]</scope>
    <source>
        <strain evidence="1">WTNN_2</strain>
        <tissue evidence="1">Leaf</tissue>
    </source>
</reference>
<name>A0ABD3T0H9_9LAMI</name>